<keyword evidence="6" id="KW-0812">Transmembrane</keyword>
<dbReference type="GO" id="GO:0006811">
    <property type="term" value="P:monoatomic ion transport"/>
    <property type="evidence" value="ECO:0007669"/>
    <property type="project" value="UniProtKB-KW"/>
</dbReference>
<evidence type="ECO:0000256" key="1">
    <source>
        <dbReference type="ARBA" id="ARBA00004571"/>
    </source>
</evidence>
<organism evidence="18 19">
    <name type="scientific">Gluconobacter oxydans NBRC 3293</name>
    <dbReference type="NCBI Taxonomy" id="1315969"/>
    <lineage>
        <taxon>Bacteria</taxon>
        <taxon>Pseudomonadati</taxon>
        <taxon>Pseudomonadota</taxon>
        <taxon>Alphaproteobacteria</taxon>
        <taxon>Acetobacterales</taxon>
        <taxon>Acetobacteraceae</taxon>
        <taxon>Gluconobacter</taxon>
    </lineage>
</organism>
<reference evidence="18 19" key="1">
    <citation type="submission" date="2013-04" db="EMBL/GenBank/DDBJ databases">
        <title>Gluconobacter oxydans NBRC 3293 whole genome sequence.</title>
        <authorList>
            <person name="Matsutani M."/>
            <person name="Yakushi T."/>
            <person name="Matsushita K."/>
        </authorList>
    </citation>
    <scope>NUCLEOTIDE SEQUENCE [LARGE SCALE GENOMIC DNA]</scope>
    <source>
        <strain evidence="18 19">NBRC 3293</strain>
    </source>
</reference>
<dbReference type="EMBL" id="BARJ01000003">
    <property type="protein sequence ID" value="GEM16295.1"/>
    <property type="molecule type" value="Genomic_DNA"/>
</dbReference>
<accession>A0A829WM17</accession>
<dbReference type="InterPro" id="IPR054765">
    <property type="entry name" value="SLBB_dom"/>
</dbReference>
<evidence type="ECO:0000256" key="3">
    <source>
        <dbReference type="ARBA" id="ARBA00022448"/>
    </source>
</evidence>
<evidence type="ECO:0000256" key="4">
    <source>
        <dbReference type="ARBA" id="ARBA00022452"/>
    </source>
</evidence>
<evidence type="ECO:0000256" key="8">
    <source>
        <dbReference type="ARBA" id="ARBA00023047"/>
    </source>
</evidence>
<keyword evidence="9" id="KW-0406">Ion transport</keyword>
<feature type="domain" description="Polysaccharide export protein N-terminal" evidence="15">
    <location>
        <begin position="116"/>
        <end position="218"/>
    </location>
</feature>
<proteinExistence type="inferred from homology"/>
<dbReference type="InterPro" id="IPR019554">
    <property type="entry name" value="Soluble_ligand-bd"/>
</dbReference>
<keyword evidence="8" id="KW-0625">Polysaccharide transport</keyword>
<dbReference type="AlphaFoldDB" id="A0A829WM17"/>
<keyword evidence="12" id="KW-0564">Palmitate</keyword>
<keyword evidence="14" id="KW-0449">Lipoprotein</keyword>
<keyword evidence="4" id="KW-1134">Transmembrane beta strand</keyword>
<evidence type="ECO:0000256" key="2">
    <source>
        <dbReference type="ARBA" id="ARBA00009450"/>
    </source>
</evidence>
<evidence type="ECO:0000256" key="9">
    <source>
        <dbReference type="ARBA" id="ARBA00023065"/>
    </source>
</evidence>
<evidence type="ECO:0000256" key="13">
    <source>
        <dbReference type="ARBA" id="ARBA00023237"/>
    </source>
</evidence>
<dbReference type="GO" id="GO:0009279">
    <property type="term" value="C:cell outer membrane"/>
    <property type="evidence" value="ECO:0007669"/>
    <property type="project" value="UniProtKB-SubCell"/>
</dbReference>
<dbReference type="GO" id="GO:0015159">
    <property type="term" value="F:polysaccharide transmembrane transporter activity"/>
    <property type="evidence" value="ECO:0007669"/>
    <property type="project" value="InterPro"/>
</dbReference>
<dbReference type="InterPro" id="IPR049712">
    <property type="entry name" value="Poly_export"/>
</dbReference>
<keyword evidence="5" id="KW-0762">Sugar transport</keyword>
<dbReference type="Gene3D" id="3.30.1950.10">
    <property type="entry name" value="wza like domain"/>
    <property type="match status" value="1"/>
</dbReference>
<keyword evidence="10" id="KW-0626">Porin</keyword>
<feature type="domain" description="SLBB" evidence="17">
    <location>
        <begin position="321"/>
        <end position="403"/>
    </location>
</feature>
<evidence type="ECO:0000256" key="10">
    <source>
        <dbReference type="ARBA" id="ARBA00023114"/>
    </source>
</evidence>
<keyword evidence="11" id="KW-0472">Membrane</keyword>
<dbReference type="GO" id="GO:0015288">
    <property type="term" value="F:porin activity"/>
    <property type="evidence" value="ECO:0007669"/>
    <property type="project" value="UniProtKB-KW"/>
</dbReference>
<keyword evidence="7" id="KW-0732">Signal</keyword>
<gene>
    <name evidence="18" type="ORF">NBRC3293_0792</name>
</gene>
<protein>
    <submittedName>
        <fullName evidence="18">Capsule polysaccharide export protein</fullName>
    </submittedName>
</protein>
<evidence type="ECO:0000256" key="7">
    <source>
        <dbReference type="ARBA" id="ARBA00022729"/>
    </source>
</evidence>
<sequence>MISSRVFTSGSLIAPSNLFGKADFSMPIALSTLFSSAKHLPALLPLITLIGVAGCSALPESAPTESGVLASAKSPARNPLGYQIVPITPQATDILASEVPPLISSLDGSGATYFHNDRIGPGDVLTITIFELGSGLFSPGGGSTAEADGASGGTVSGGIAAGVTHQSLPPTQVEADGTIAVPFVGRLNVSGITPQVVAEKIRERLSGKSQNPQVMVRISNDIANTVIVSGEVHRPGRIVLSTAEERLSDLVAIAGGALYPPEDTHVSLVRGERTGGTDLGTLESHPHEDIRAHPGDRIHVIYQPRTYTVFGATGSTVTEIPFKSPNLSLAEAVARAGGPNDNRADPNAVFLFRFEDPVAAKELHLTTKPTAMGTPVVYKIDLMDPTNYLLSQRIPMKSKDVILIANAKTDKFYKFNQLISTLISPAITAAWIAK</sequence>
<evidence type="ECO:0000313" key="19">
    <source>
        <dbReference type="Proteomes" id="UP000484858"/>
    </source>
</evidence>
<keyword evidence="13" id="KW-0998">Cell outer membrane</keyword>
<dbReference type="PANTHER" id="PTHR33619">
    <property type="entry name" value="POLYSACCHARIDE EXPORT PROTEIN GFCE-RELATED"/>
    <property type="match status" value="1"/>
</dbReference>
<dbReference type="Pfam" id="PF22461">
    <property type="entry name" value="SLBB_2"/>
    <property type="match status" value="1"/>
</dbReference>
<feature type="domain" description="Soluble ligand binding" evidence="16">
    <location>
        <begin position="226"/>
        <end position="278"/>
    </location>
</feature>
<comment type="subcellular location">
    <subcellularLocation>
        <location evidence="1">Cell outer membrane</location>
        <topology evidence="1">Multi-pass membrane protein</topology>
    </subcellularLocation>
</comment>
<comment type="caution">
    <text evidence="18">The sequence shown here is derived from an EMBL/GenBank/DDBJ whole genome shotgun (WGS) entry which is preliminary data.</text>
</comment>
<evidence type="ECO:0000256" key="14">
    <source>
        <dbReference type="ARBA" id="ARBA00023288"/>
    </source>
</evidence>
<dbReference type="GO" id="GO:0046930">
    <property type="term" value="C:pore complex"/>
    <property type="evidence" value="ECO:0007669"/>
    <property type="project" value="UniProtKB-KW"/>
</dbReference>
<dbReference type="Proteomes" id="UP000484858">
    <property type="component" value="Unassembled WGS sequence"/>
</dbReference>
<dbReference type="Pfam" id="PF02563">
    <property type="entry name" value="Poly_export"/>
    <property type="match status" value="1"/>
</dbReference>
<evidence type="ECO:0000313" key="18">
    <source>
        <dbReference type="EMBL" id="GEM16295.1"/>
    </source>
</evidence>
<dbReference type="PANTHER" id="PTHR33619:SF3">
    <property type="entry name" value="POLYSACCHARIDE EXPORT PROTEIN GFCE-RELATED"/>
    <property type="match status" value="1"/>
</dbReference>
<keyword evidence="3" id="KW-0813">Transport</keyword>
<evidence type="ECO:0000256" key="11">
    <source>
        <dbReference type="ARBA" id="ARBA00023136"/>
    </source>
</evidence>
<evidence type="ECO:0000259" key="16">
    <source>
        <dbReference type="Pfam" id="PF10531"/>
    </source>
</evidence>
<comment type="similarity">
    <text evidence="2">Belongs to the BexD/CtrA/VexA family.</text>
</comment>
<evidence type="ECO:0000256" key="5">
    <source>
        <dbReference type="ARBA" id="ARBA00022597"/>
    </source>
</evidence>
<dbReference type="InterPro" id="IPR003715">
    <property type="entry name" value="Poly_export_N"/>
</dbReference>
<evidence type="ECO:0000256" key="6">
    <source>
        <dbReference type="ARBA" id="ARBA00022692"/>
    </source>
</evidence>
<evidence type="ECO:0000259" key="15">
    <source>
        <dbReference type="Pfam" id="PF02563"/>
    </source>
</evidence>
<evidence type="ECO:0000259" key="17">
    <source>
        <dbReference type="Pfam" id="PF22461"/>
    </source>
</evidence>
<dbReference type="Gene3D" id="3.10.560.10">
    <property type="entry name" value="Outer membrane lipoprotein wza domain like"/>
    <property type="match status" value="2"/>
</dbReference>
<name>A0A829WM17_GLUOY</name>
<dbReference type="Pfam" id="PF10531">
    <property type="entry name" value="SLBB"/>
    <property type="match status" value="1"/>
</dbReference>
<evidence type="ECO:0000256" key="12">
    <source>
        <dbReference type="ARBA" id="ARBA00023139"/>
    </source>
</evidence>